<evidence type="ECO:0000313" key="4">
    <source>
        <dbReference type="Proteomes" id="UP000663879"/>
    </source>
</evidence>
<gene>
    <name evidence="3" type="ORF">OXX778_LOCUS6818</name>
</gene>
<dbReference type="Proteomes" id="UP000663879">
    <property type="component" value="Unassembled WGS sequence"/>
</dbReference>
<dbReference type="AlphaFoldDB" id="A0A813T8L4"/>
<dbReference type="OrthoDB" id="10481790at2759"/>
<evidence type="ECO:0000256" key="2">
    <source>
        <dbReference type="SAM" id="MobiDB-lite"/>
    </source>
</evidence>
<feature type="coiled-coil region" evidence="1">
    <location>
        <begin position="20"/>
        <end position="54"/>
    </location>
</feature>
<reference evidence="3" key="1">
    <citation type="submission" date="2021-02" db="EMBL/GenBank/DDBJ databases">
        <authorList>
            <person name="Nowell W R."/>
        </authorList>
    </citation>
    <scope>NUCLEOTIDE SEQUENCE</scope>
    <source>
        <strain evidence="3">Ploen Becks lab</strain>
    </source>
</reference>
<name>A0A813T8L4_9BILA</name>
<comment type="caution">
    <text evidence="3">The sequence shown here is derived from an EMBL/GenBank/DDBJ whole genome shotgun (WGS) entry which is preliminary data.</text>
</comment>
<keyword evidence="1" id="KW-0175">Coiled coil</keyword>
<organism evidence="3 4">
    <name type="scientific">Brachionus calyciflorus</name>
    <dbReference type="NCBI Taxonomy" id="104777"/>
    <lineage>
        <taxon>Eukaryota</taxon>
        <taxon>Metazoa</taxon>
        <taxon>Spiralia</taxon>
        <taxon>Gnathifera</taxon>
        <taxon>Rotifera</taxon>
        <taxon>Eurotatoria</taxon>
        <taxon>Monogononta</taxon>
        <taxon>Pseudotrocha</taxon>
        <taxon>Ploima</taxon>
        <taxon>Brachionidae</taxon>
        <taxon>Brachionus</taxon>
    </lineage>
</organism>
<protein>
    <submittedName>
        <fullName evidence="3">Uncharacterized protein</fullName>
    </submittedName>
</protein>
<evidence type="ECO:0000313" key="3">
    <source>
        <dbReference type="EMBL" id="CAF0807934.1"/>
    </source>
</evidence>
<proteinExistence type="predicted"/>
<sequence>MISQSVNEATGSANEIYEVLNNMQNTMKNLNTHIEQQQQQIVQLTQQQSQLQISIPSTNFQQTQVNFSGLFRKLYNGKNQNTNFVARDRHDLDFLGRMLDDYESGCLPPRTKEAWEERVLLLNSVSDNGWPSTIQRMKQQRSNLPALLSPRQLNQIYTNGSWNNRNRPKQIGSWRERKEY</sequence>
<dbReference type="EMBL" id="CAJNOC010000831">
    <property type="protein sequence ID" value="CAF0807934.1"/>
    <property type="molecule type" value="Genomic_DNA"/>
</dbReference>
<keyword evidence="4" id="KW-1185">Reference proteome</keyword>
<accession>A0A813T8L4</accession>
<feature type="region of interest" description="Disordered" evidence="2">
    <location>
        <begin position="158"/>
        <end position="180"/>
    </location>
</feature>
<evidence type="ECO:0000256" key="1">
    <source>
        <dbReference type="SAM" id="Coils"/>
    </source>
</evidence>